<evidence type="ECO:0000256" key="4">
    <source>
        <dbReference type="SAM" id="MobiDB-lite"/>
    </source>
</evidence>
<feature type="compositionally biased region" description="Acidic residues" evidence="4">
    <location>
        <begin position="219"/>
        <end position="230"/>
    </location>
</feature>
<feature type="compositionally biased region" description="Basic and acidic residues" evidence="4">
    <location>
        <begin position="1"/>
        <end position="11"/>
    </location>
</feature>
<feature type="compositionally biased region" description="Low complexity" evidence="4">
    <location>
        <begin position="43"/>
        <end position="53"/>
    </location>
</feature>
<dbReference type="SUPFAM" id="SSF47459">
    <property type="entry name" value="HLH, helix-loop-helix DNA-binding domain"/>
    <property type="match status" value="1"/>
</dbReference>
<evidence type="ECO:0000256" key="2">
    <source>
        <dbReference type="ARBA" id="ARBA00023125"/>
    </source>
</evidence>
<keyword evidence="7" id="KW-1185">Reference proteome</keyword>
<dbReference type="PROSITE" id="PS50888">
    <property type="entry name" value="BHLH"/>
    <property type="match status" value="1"/>
</dbReference>
<dbReference type="InterPro" id="IPR036638">
    <property type="entry name" value="HLH_DNA-bd_sf"/>
</dbReference>
<feature type="region of interest" description="Disordered" evidence="4">
    <location>
        <begin position="172"/>
        <end position="238"/>
    </location>
</feature>
<evidence type="ECO:0000313" key="6">
    <source>
        <dbReference type="EMBL" id="OQV17006.1"/>
    </source>
</evidence>
<proteinExistence type="predicted"/>
<accession>A0A1W0WP71</accession>
<reference evidence="7" key="1">
    <citation type="submission" date="2017-01" db="EMBL/GenBank/DDBJ databases">
        <title>Comparative genomics of anhydrobiosis in the tardigrade Hypsibius dujardini.</title>
        <authorList>
            <person name="Yoshida Y."/>
            <person name="Koutsovoulos G."/>
            <person name="Laetsch D."/>
            <person name="Stevens L."/>
            <person name="Kumar S."/>
            <person name="Horikawa D."/>
            <person name="Ishino K."/>
            <person name="Komine S."/>
            <person name="Tomita M."/>
            <person name="Blaxter M."/>
            <person name="Arakawa K."/>
        </authorList>
    </citation>
    <scope>NUCLEOTIDE SEQUENCE [LARGE SCALE GENOMIC DNA]</scope>
    <source>
        <strain evidence="7">Z151</strain>
    </source>
</reference>
<keyword evidence="3" id="KW-0804">Transcription</keyword>
<sequence>MHKGKDSHCRGNEGSLSTTADNSDVKVKGEDHPEELLSEDAAPSSPVPSSTSVLDATPCLSRSMSSMTETTGATETSADPSTSTGRKRKRTASSSTVVVKRVDTNSRERWRQQHVNGAFSKLRKLLPTYPIEKKLSKQEILRRAIKYIKVLEHILKYFEQIDEDATETVSLSGQLHGSTADPADNLNYGGKNSRGPSRPKGEEAGPYDDDCNSIHTEMSDDEDDEDDEEICALTSSPI</sequence>
<keyword evidence="1" id="KW-0805">Transcription regulation</keyword>
<dbReference type="OrthoDB" id="10069510at2759"/>
<dbReference type="Pfam" id="PF00010">
    <property type="entry name" value="HLH"/>
    <property type="match status" value="1"/>
</dbReference>
<dbReference type="CDD" id="cd11413">
    <property type="entry name" value="bHLH_TS_TAL_LYL"/>
    <property type="match status" value="1"/>
</dbReference>
<feature type="compositionally biased region" description="Polar residues" evidence="4">
    <location>
        <begin position="60"/>
        <end position="84"/>
    </location>
</feature>
<feature type="compositionally biased region" description="Basic and acidic residues" evidence="4">
    <location>
        <begin position="23"/>
        <end position="35"/>
    </location>
</feature>
<dbReference type="PANTHER" id="PTHR13864">
    <property type="entry name" value="T-CELL ACUTE LYMPHOCYTIC LEUKEMIA/STEM CELL LEUKEMIA-RELATED"/>
    <property type="match status" value="1"/>
</dbReference>
<evidence type="ECO:0000256" key="3">
    <source>
        <dbReference type="ARBA" id="ARBA00023163"/>
    </source>
</evidence>
<dbReference type="GO" id="GO:0046983">
    <property type="term" value="F:protein dimerization activity"/>
    <property type="evidence" value="ECO:0007669"/>
    <property type="project" value="InterPro"/>
</dbReference>
<dbReference type="EMBL" id="MTYJ01000067">
    <property type="protein sequence ID" value="OQV17006.1"/>
    <property type="molecule type" value="Genomic_DNA"/>
</dbReference>
<dbReference type="PANTHER" id="PTHR13864:SF15">
    <property type="entry name" value="T-CELL ACUTE LYMPHOCYTIC LEUKEMIA PROTEIN 1 HOMOLOG-RELATED"/>
    <property type="match status" value="1"/>
</dbReference>
<dbReference type="AlphaFoldDB" id="A0A1W0WP71"/>
<name>A0A1W0WP71_HYPEX</name>
<protein>
    <submittedName>
        <fullName evidence="6">T-cell acute lymphocytic leukemia protein 1</fullName>
    </submittedName>
</protein>
<evidence type="ECO:0000256" key="1">
    <source>
        <dbReference type="ARBA" id="ARBA00023015"/>
    </source>
</evidence>
<dbReference type="GO" id="GO:0000981">
    <property type="term" value="F:DNA-binding transcription factor activity, RNA polymerase II-specific"/>
    <property type="evidence" value="ECO:0007669"/>
    <property type="project" value="InterPro"/>
</dbReference>
<dbReference type="InterPro" id="IPR040238">
    <property type="entry name" value="TAL-like"/>
</dbReference>
<dbReference type="Gene3D" id="4.10.280.10">
    <property type="entry name" value="Helix-loop-helix DNA-binding domain"/>
    <property type="match status" value="1"/>
</dbReference>
<evidence type="ECO:0000313" key="7">
    <source>
        <dbReference type="Proteomes" id="UP000192578"/>
    </source>
</evidence>
<feature type="domain" description="BHLH" evidence="5">
    <location>
        <begin position="99"/>
        <end position="151"/>
    </location>
</feature>
<gene>
    <name evidence="6" type="ORF">BV898_08871</name>
</gene>
<comment type="caution">
    <text evidence="6">The sequence shown here is derived from an EMBL/GenBank/DDBJ whole genome shotgun (WGS) entry which is preliminary data.</text>
</comment>
<dbReference type="GO" id="GO:0000978">
    <property type="term" value="F:RNA polymerase II cis-regulatory region sequence-specific DNA binding"/>
    <property type="evidence" value="ECO:0007669"/>
    <property type="project" value="TreeGrafter"/>
</dbReference>
<organism evidence="6 7">
    <name type="scientific">Hypsibius exemplaris</name>
    <name type="common">Freshwater tardigrade</name>
    <dbReference type="NCBI Taxonomy" id="2072580"/>
    <lineage>
        <taxon>Eukaryota</taxon>
        <taxon>Metazoa</taxon>
        <taxon>Ecdysozoa</taxon>
        <taxon>Tardigrada</taxon>
        <taxon>Eutardigrada</taxon>
        <taxon>Parachela</taxon>
        <taxon>Hypsibioidea</taxon>
        <taxon>Hypsibiidae</taxon>
        <taxon>Hypsibius</taxon>
    </lineage>
</organism>
<dbReference type="InterPro" id="IPR011598">
    <property type="entry name" value="bHLH_dom"/>
</dbReference>
<feature type="region of interest" description="Disordered" evidence="4">
    <location>
        <begin position="1"/>
        <end position="98"/>
    </location>
</feature>
<dbReference type="Proteomes" id="UP000192578">
    <property type="component" value="Unassembled WGS sequence"/>
</dbReference>
<keyword evidence="2" id="KW-0238">DNA-binding</keyword>
<evidence type="ECO:0000259" key="5">
    <source>
        <dbReference type="PROSITE" id="PS50888"/>
    </source>
</evidence>
<dbReference type="SMART" id="SM00353">
    <property type="entry name" value="HLH"/>
    <property type="match status" value="1"/>
</dbReference>